<comment type="caution">
    <text evidence="2">The sequence shown here is derived from an EMBL/GenBank/DDBJ whole genome shotgun (WGS) entry which is preliminary data.</text>
</comment>
<protein>
    <submittedName>
        <fullName evidence="2">Uncharacterized protein</fullName>
    </submittedName>
</protein>
<feature type="compositionally biased region" description="Basic and acidic residues" evidence="1">
    <location>
        <begin position="1"/>
        <end position="16"/>
    </location>
</feature>
<organism evidence="2 3">
    <name type="scientific">Portunus trituberculatus</name>
    <name type="common">Swimming crab</name>
    <name type="synonym">Neptunus trituberculatus</name>
    <dbReference type="NCBI Taxonomy" id="210409"/>
    <lineage>
        <taxon>Eukaryota</taxon>
        <taxon>Metazoa</taxon>
        <taxon>Ecdysozoa</taxon>
        <taxon>Arthropoda</taxon>
        <taxon>Crustacea</taxon>
        <taxon>Multicrustacea</taxon>
        <taxon>Malacostraca</taxon>
        <taxon>Eumalacostraca</taxon>
        <taxon>Eucarida</taxon>
        <taxon>Decapoda</taxon>
        <taxon>Pleocyemata</taxon>
        <taxon>Brachyura</taxon>
        <taxon>Eubrachyura</taxon>
        <taxon>Portunoidea</taxon>
        <taxon>Portunidae</taxon>
        <taxon>Portuninae</taxon>
        <taxon>Portunus</taxon>
    </lineage>
</organism>
<feature type="region of interest" description="Disordered" evidence="1">
    <location>
        <begin position="1"/>
        <end position="34"/>
    </location>
</feature>
<accession>A0A5B7DGW1</accession>
<evidence type="ECO:0000313" key="3">
    <source>
        <dbReference type="Proteomes" id="UP000324222"/>
    </source>
</evidence>
<evidence type="ECO:0000256" key="1">
    <source>
        <dbReference type="SAM" id="MobiDB-lite"/>
    </source>
</evidence>
<proteinExistence type="predicted"/>
<dbReference type="Proteomes" id="UP000324222">
    <property type="component" value="Unassembled WGS sequence"/>
</dbReference>
<keyword evidence="3" id="KW-1185">Reference proteome</keyword>
<dbReference type="AlphaFoldDB" id="A0A5B7DGW1"/>
<reference evidence="2 3" key="1">
    <citation type="submission" date="2019-05" db="EMBL/GenBank/DDBJ databases">
        <title>Another draft genome of Portunus trituberculatus and its Hox gene families provides insights of decapod evolution.</title>
        <authorList>
            <person name="Jeong J.-H."/>
            <person name="Song I."/>
            <person name="Kim S."/>
            <person name="Choi T."/>
            <person name="Kim D."/>
            <person name="Ryu S."/>
            <person name="Kim W."/>
        </authorList>
    </citation>
    <scope>NUCLEOTIDE SEQUENCE [LARGE SCALE GENOMIC DNA]</scope>
    <source>
        <tissue evidence="2">Muscle</tissue>
    </source>
</reference>
<sequence length="59" mass="6737">MNIFPSDHERLRHASPELEEAEASTSQRKRVEEEGVEVVRVKLLNRYQPAPSSTMNSEA</sequence>
<dbReference type="EMBL" id="VSRR010000870">
    <property type="protein sequence ID" value="MPC20419.1"/>
    <property type="molecule type" value="Genomic_DNA"/>
</dbReference>
<gene>
    <name evidence="2" type="ORF">E2C01_013362</name>
</gene>
<name>A0A5B7DGW1_PORTR</name>
<evidence type="ECO:0000313" key="2">
    <source>
        <dbReference type="EMBL" id="MPC20419.1"/>
    </source>
</evidence>